<dbReference type="SUPFAM" id="SSF53448">
    <property type="entry name" value="Nucleotide-diphospho-sugar transferases"/>
    <property type="match status" value="1"/>
</dbReference>
<dbReference type="InterPro" id="IPR029044">
    <property type="entry name" value="Nucleotide-diphossugar_trans"/>
</dbReference>
<dbReference type="InterPro" id="IPR050486">
    <property type="entry name" value="Mannose-1P_guanyltransferase"/>
</dbReference>
<dbReference type="Proteomes" id="UP000053937">
    <property type="component" value="Unassembled WGS sequence"/>
</dbReference>
<dbReference type="GO" id="GO:0016740">
    <property type="term" value="F:transferase activity"/>
    <property type="evidence" value="ECO:0007669"/>
    <property type="project" value="UniProtKB-KW"/>
</dbReference>
<evidence type="ECO:0000259" key="1">
    <source>
        <dbReference type="Pfam" id="PF00483"/>
    </source>
</evidence>
<name>A0A101J7S1_CHLLI</name>
<dbReference type="InterPro" id="IPR056818">
    <property type="entry name" value="GlmU/GlgC-like_hexapep"/>
</dbReference>
<feature type="domain" description="Glucose-1-phosphate adenylyltransferase/Bifunctional protein GlmU-like C-terminal hexapeptide" evidence="2">
    <location>
        <begin position="256"/>
        <end position="307"/>
    </location>
</feature>
<sequence length="310" mass="33088">MKAFVLAAGFGTRLKPFTDILPKPLVPIRNVPALFYTIALLKEAGITEIICNTHHHAAEIRKTLEAANFSGVHISFSEEKKILGTGGGLKKCEPLLDDGDFLLINSDIITDIDFTAFIESHHSSGLPGTLALYETPDAGAIGAVGIANDLIRDFHNMRNTGLESSLIYTGTALLSPAIFDFLKEDFSSIVDTGFTGLIDNGGLGLYRHNGSWMDIGTLENYRQANTGIAMLPEKLAERIEASIGIAPGCIEPESDIGKGASIIRSVIGKGCSVGKNARVEESVLLPGAVVSPGETLRNAIRDRNNTVTLV</sequence>
<comment type="caution">
    <text evidence="3">The sequence shown here is derived from an EMBL/GenBank/DDBJ whole genome shotgun (WGS) entry which is preliminary data.</text>
</comment>
<dbReference type="Pfam" id="PF00483">
    <property type="entry name" value="NTP_transferase"/>
    <property type="match status" value="1"/>
</dbReference>
<dbReference type="OrthoDB" id="9813880at2"/>
<dbReference type="RefSeq" id="WP_059139361.1">
    <property type="nucleotide sequence ID" value="NZ_LMBR01000202.1"/>
</dbReference>
<dbReference type="PANTHER" id="PTHR22572">
    <property type="entry name" value="SUGAR-1-PHOSPHATE GUANYL TRANSFERASE"/>
    <property type="match status" value="1"/>
</dbReference>
<dbReference type="Gene3D" id="2.160.10.10">
    <property type="entry name" value="Hexapeptide repeat proteins"/>
    <property type="match status" value="1"/>
</dbReference>
<dbReference type="AlphaFoldDB" id="A0A101J7S1"/>
<proteinExistence type="predicted"/>
<dbReference type="CDD" id="cd06422">
    <property type="entry name" value="NTP_transferase_like_1"/>
    <property type="match status" value="1"/>
</dbReference>
<protein>
    <submittedName>
        <fullName evidence="3">Nucleotidyl transferase</fullName>
    </submittedName>
</protein>
<gene>
    <name evidence="3" type="ORF">ASB62_07920</name>
</gene>
<dbReference type="Gene3D" id="3.90.550.10">
    <property type="entry name" value="Spore Coat Polysaccharide Biosynthesis Protein SpsA, Chain A"/>
    <property type="match status" value="1"/>
</dbReference>
<evidence type="ECO:0000313" key="3">
    <source>
        <dbReference type="EMBL" id="KUL21788.1"/>
    </source>
</evidence>
<dbReference type="Pfam" id="PF24894">
    <property type="entry name" value="Hexapep_GlmU"/>
    <property type="match status" value="1"/>
</dbReference>
<keyword evidence="4" id="KW-1185">Reference proteome</keyword>
<evidence type="ECO:0000259" key="2">
    <source>
        <dbReference type="Pfam" id="PF24894"/>
    </source>
</evidence>
<evidence type="ECO:0000313" key="4">
    <source>
        <dbReference type="Proteomes" id="UP000053937"/>
    </source>
</evidence>
<organism evidence="3 4">
    <name type="scientific">Chlorobium limicola</name>
    <dbReference type="NCBI Taxonomy" id="1092"/>
    <lineage>
        <taxon>Bacteria</taxon>
        <taxon>Pseudomonadati</taxon>
        <taxon>Chlorobiota</taxon>
        <taxon>Chlorobiia</taxon>
        <taxon>Chlorobiales</taxon>
        <taxon>Chlorobiaceae</taxon>
        <taxon>Chlorobium/Pelodictyon group</taxon>
        <taxon>Chlorobium</taxon>
    </lineage>
</organism>
<reference evidence="3 4" key="1">
    <citation type="submission" date="2015-10" db="EMBL/GenBank/DDBJ databases">
        <title>Draft Genome Sequence of Chlorobium limicola strain Frasassi Growing under Artificial Lighting in the Frasassi Cave System.</title>
        <authorList>
            <person name="Mansor M."/>
            <person name="Macalady J."/>
        </authorList>
    </citation>
    <scope>NUCLEOTIDE SEQUENCE [LARGE SCALE GENOMIC DNA]</scope>
    <source>
        <strain evidence="3 4">Frasassi</strain>
    </source>
</reference>
<dbReference type="InterPro" id="IPR005835">
    <property type="entry name" value="NTP_transferase_dom"/>
</dbReference>
<accession>A0A101J7S1</accession>
<dbReference type="EMBL" id="LMBR01000202">
    <property type="protein sequence ID" value="KUL21788.1"/>
    <property type="molecule type" value="Genomic_DNA"/>
</dbReference>
<feature type="domain" description="Nucleotidyl transferase" evidence="1">
    <location>
        <begin position="2"/>
        <end position="228"/>
    </location>
</feature>
<keyword evidence="3" id="KW-0808">Transferase</keyword>